<name>A0ABS9V1X9_9BACT</name>
<dbReference type="Proteomes" id="UP001165489">
    <property type="component" value="Unassembled WGS sequence"/>
</dbReference>
<dbReference type="RefSeq" id="WP_241348361.1">
    <property type="nucleotide sequence ID" value="NZ_JAKZGP010000027.1"/>
</dbReference>
<gene>
    <name evidence="1" type="ORF">MM239_11345</name>
</gene>
<evidence type="ECO:0000313" key="1">
    <source>
        <dbReference type="EMBL" id="MCH7409990.1"/>
    </source>
</evidence>
<evidence type="ECO:0000313" key="2">
    <source>
        <dbReference type="Proteomes" id="UP001165489"/>
    </source>
</evidence>
<protein>
    <submittedName>
        <fullName evidence="1">Uncharacterized protein</fullName>
    </submittedName>
</protein>
<organism evidence="1 2">
    <name type="scientific">Belliella filtrata</name>
    <dbReference type="NCBI Taxonomy" id="2923435"/>
    <lineage>
        <taxon>Bacteria</taxon>
        <taxon>Pseudomonadati</taxon>
        <taxon>Bacteroidota</taxon>
        <taxon>Cytophagia</taxon>
        <taxon>Cytophagales</taxon>
        <taxon>Cyclobacteriaceae</taxon>
        <taxon>Belliella</taxon>
    </lineage>
</organism>
<reference evidence="1" key="1">
    <citation type="submission" date="2022-03" db="EMBL/GenBank/DDBJ databases">
        <title>De novo assembled genomes of Belliella spp. (Cyclobacteriaceae) strains.</title>
        <authorList>
            <person name="Szabo A."/>
            <person name="Korponai K."/>
            <person name="Felfoldi T."/>
        </authorList>
    </citation>
    <scope>NUCLEOTIDE SEQUENCE</scope>
    <source>
        <strain evidence="1">DSM 111904</strain>
    </source>
</reference>
<accession>A0ABS9V1X9</accession>
<keyword evidence="2" id="KW-1185">Reference proteome</keyword>
<sequence length="314" mass="36655">MSKRLPTEFAINMNLEKMIILQQPELKLVSEFNYFDKNSPCHIYFICKKPRLTIIPEKFEATEEYIKMTFGVNRKGKIEEIEYKFANNFDTEDIEIISEYPFNIFQLKSKGEQLVDAKVSPFLQTLVSGDFLNLEVLYIGQSYGVDGARTAPDRLVSHSTLQGIYAEAIINNPDSEIYLALASFAQINLMMMDGRTKFSTEELLEDDIRRKKVSERLNWGGINEQQKINFTEAALIRYFQPKYNKIYKDTFPNPAHSTYSECYELDINAVCIELQTYEMINCCFYSDEVKPAPWNMHHFLLNSEEERKSMFEII</sequence>
<proteinExistence type="predicted"/>
<comment type="caution">
    <text evidence="1">The sequence shown here is derived from an EMBL/GenBank/DDBJ whole genome shotgun (WGS) entry which is preliminary data.</text>
</comment>
<dbReference type="EMBL" id="JAKZGP010000027">
    <property type="protein sequence ID" value="MCH7409990.1"/>
    <property type="molecule type" value="Genomic_DNA"/>
</dbReference>